<feature type="region of interest" description="Disordered" evidence="1">
    <location>
        <begin position="45"/>
        <end position="69"/>
    </location>
</feature>
<feature type="compositionally biased region" description="Acidic residues" evidence="1">
    <location>
        <begin position="60"/>
        <end position="69"/>
    </location>
</feature>
<evidence type="ECO:0000256" key="1">
    <source>
        <dbReference type="SAM" id="MobiDB-lite"/>
    </source>
</evidence>
<proteinExistence type="predicted"/>
<reference evidence="3" key="1">
    <citation type="journal article" date="2011" name="PLoS Genet.">
        <title>Genomic analysis of the necrotrophic fungal pathogens Sclerotinia sclerotiorum and Botrytis cinerea.</title>
        <authorList>
            <person name="Amselem J."/>
            <person name="Cuomo C.A."/>
            <person name="van Kan J.A."/>
            <person name="Viaud M."/>
            <person name="Benito E.P."/>
            <person name="Couloux A."/>
            <person name="Coutinho P.M."/>
            <person name="de Vries R.P."/>
            <person name="Dyer P.S."/>
            <person name="Fillinger S."/>
            <person name="Fournier E."/>
            <person name="Gout L."/>
            <person name="Hahn M."/>
            <person name="Kohn L."/>
            <person name="Lapalu N."/>
            <person name="Plummer K.M."/>
            <person name="Pradier J.M."/>
            <person name="Quevillon E."/>
            <person name="Sharon A."/>
            <person name="Simon A."/>
            <person name="ten Have A."/>
            <person name="Tudzynski B."/>
            <person name="Tudzynski P."/>
            <person name="Wincker P."/>
            <person name="Andrew M."/>
            <person name="Anthouard V."/>
            <person name="Beever R.E."/>
            <person name="Beffa R."/>
            <person name="Benoit I."/>
            <person name="Bouzid O."/>
            <person name="Brault B."/>
            <person name="Chen Z."/>
            <person name="Choquer M."/>
            <person name="Collemare J."/>
            <person name="Cotton P."/>
            <person name="Danchin E.G."/>
            <person name="Da Silva C."/>
            <person name="Gautier A."/>
            <person name="Giraud C."/>
            <person name="Giraud T."/>
            <person name="Gonzalez C."/>
            <person name="Grossetete S."/>
            <person name="Guldener U."/>
            <person name="Henrissat B."/>
            <person name="Howlett B.J."/>
            <person name="Kodira C."/>
            <person name="Kretschmer M."/>
            <person name="Lappartient A."/>
            <person name="Leroch M."/>
            <person name="Levis C."/>
            <person name="Mauceli E."/>
            <person name="Neuveglise C."/>
            <person name="Oeser B."/>
            <person name="Pearson M."/>
            <person name="Poulain J."/>
            <person name="Poussereau N."/>
            <person name="Quesneville H."/>
            <person name="Rascle C."/>
            <person name="Schumacher J."/>
            <person name="Segurens B."/>
            <person name="Sexton A."/>
            <person name="Silva E."/>
            <person name="Sirven C."/>
            <person name="Soanes D.M."/>
            <person name="Talbot N.J."/>
            <person name="Templeton M."/>
            <person name="Yandava C."/>
            <person name="Yarden O."/>
            <person name="Zeng Q."/>
            <person name="Rollins J.A."/>
            <person name="Lebrun M.H."/>
            <person name="Dickman M."/>
        </authorList>
    </citation>
    <scope>NUCLEOTIDE SEQUENCE [LARGE SCALE GENOMIC DNA]</scope>
    <source>
        <strain evidence="3">T4</strain>
    </source>
</reference>
<dbReference type="HOGENOM" id="CLU_2775640_0_0_1"/>
<accession>G2Y539</accession>
<dbReference type="Proteomes" id="UP000008177">
    <property type="component" value="Unplaced contigs"/>
</dbReference>
<evidence type="ECO:0000313" key="3">
    <source>
        <dbReference type="Proteomes" id="UP000008177"/>
    </source>
</evidence>
<name>G2Y539_BOTF4</name>
<dbReference type="InParanoid" id="G2Y539"/>
<evidence type="ECO:0000313" key="2">
    <source>
        <dbReference type="EMBL" id="CCD47779.1"/>
    </source>
</evidence>
<organism evidence="2 3">
    <name type="scientific">Botryotinia fuckeliana (strain T4)</name>
    <name type="common">Noble rot fungus</name>
    <name type="synonym">Botrytis cinerea</name>
    <dbReference type="NCBI Taxonomy" id="999810"/>
    <lineage>
        <taxon>Eukaryota</taxon>
        <taxon>Fungi</taxon>
        <taxon>Dikarya</taxon>
        <taxon>Ascomycota</taxon>
        <taxon>Pezizomycotina</taxon>
        <taxon>Leotiomycetes</taxon>
        <taxon>Helotiales</taxon>
        <taxon>Sclerotiniaceae</taxon>
        <taxon>Botrytis</taxon>
    </lineage>
</organism>
<sequence>MSRYNDKPQIASSLFVFPSHFLPIEHNALSSYRYIRLATKTMHMLDGHQATKTKSRSQDPDEGDEEEWR</sequence>
<gene>
    <name evidence="2" type="ORF">BofuT4_uP037590.1</name>
</gene>
<dbReference type="EMBL" id="FQ790287">
    <property type="protein sequence ID" value="CCD47779.1"/>
    <property type="molecule type" value="Genomic_DNA"/>
</dbReference>
<dbReference type="AlphaFoldDB" id="G2Y539"/>
<protein>
    <submittedName>
        <fullName evidence="2">Uncharacterized protein</fullName>
    </submittedName>
</protein>